<proteinExistence type="predicted"/>
<organism evidence="2 3">
    <name type="scientific">Aurantimicrobium photophilum</name>
    <dbReference type="NCBI Taxonomy" id="1987356"/>
    <lineage>
        <taxon>Bacteria</taxon>
        <taxon>Bacillati</taxon>
        <taxon>Actinomycetota</taxon>
        <taxon>Actinomycetes</taxon>
        <taxon>Micrococcales</taxon>
        <taxon>Microbacteriaceae</taxon>
        <taxon>Aurantimicrobium</taxon>
    </lineage>
</organism>
<dbReference type="KEGG" id="aum:AURMO_00538"/>
<protein>
    <recommendedName>
        <fullName evidence="4">Lipoprotein</fullName>
    </recommendedName>
</protein>
<gene>
    <name evidence="2" type="ORF">AURMO_00538</name>
</gene>
<name>A0A2Z3RX85_9MICO</name>
<sequence length="176" mass="18817" precursor="true">MRAKPLIAIPLIAVALAGCSAQTPTPQETTAAPEQKPLFATDAEALAAAEAAYANYLEVSDQIARDGGANPERLKGLLSSDQYQTEVSSFQNYVTKDIHSSGQMSFDSLHIASSDSENVSAYLCLDSSQSRVLDSSGIDVTPSSREDRWPLFVTFESKNGTLVISGSETWTGTNFC</sequence>
<dbReference type="AlphaFoldDB" id="A0A2Z3RX85"/>
<dbReference type="RefSeq" id="WP_162532652.1">
    <property type="nucleotide sequence ID" value="NZ_CP023994.1"/>
</dbReference>
<accession>A0A2Z3RX85</accession>
<keyword evidence="1" id="KW-0732">Signal</keyword>
<feature type="chain" id="PRO_5038752741" description="Lipoprotein" evidence="1">
    <location>
        <begin position="18"/>
        <end position="176"/>
    </location>
</feature>
<dbReference type="Proteomes" id="UP000246894">
    <property type="component" value="Chromosome"/>
</dbReference>
<evidence type="ECO:0000313" key="2">
    <source>
        <dbReference type="EMBL" id="AWR21151.1"/>
    </source>
</evidence>
<reference evidence="2 3" key="1">
    <citation type="submission" date="2017-10" db="EMBL/GenBank/DDBJ databases">
        <title>Genome of an Actinobacterium that displays light-enhanced growth.</title>
        <authorList>
            <person name="Maresca J.A."/>
            <person name="Hempel P."/>
            <person name="Shevchenko O."/>
            <person name="Miller K.J."/>
            <person name="Hahn M.W."/>
        </authorList>
    </citation>
    <scope>NUCLEOTIDE SEQUENCE [LARGE SCALE GENOMIC DNA]</scope>
    <source>
        <strain evidence="2 3">MWH-Mo1</strain>
    </source>
</reference>
<dbReference type="PROSITE" id="PS51257">
    <property type="entry name" value="PROKAR_LIPOPROTEIN"/>
    <property type="match status" value="1"/>
</dbReference>
<dbReference type="EMBL" id="CP023994">
    <property type="protein sequence ID" value="AWR21151.1"/>
    <property type="molecule type" value="Genomic_DNA"/>
</dbReference>
<evidence type="ECO:0008006" key="4">
    <source>
        <dbReference type="Google" id="ProtNLM"/>
    </source>
</evidence>
<feature type="signal peptide" evidence="1">
    <location>
        <begin position="1"/>
        <end position="17"/>
    </location>
</feature>
<evidence type="ECO:0000313" key="3">
    <source>
        <dbReference type="Proteomes" id="UP000246894"/>
    </source>
</evidence>
<keyword evidence="3" id="KW-1185">Reference proteome</keyword>
<evidence type="ECO:0000256" key="1">
    <source>
        <dbReference type="SAM" id="SignalP"/>
    </source>
</evidence>